<feature type="compositionally biased region" description="Polar residues" evidence="2">
    <location>
        <begin position="280"/>
        <end position="300"/>
    </location>
</feature>
<feature type="domain" description="MADF" evidence="3">
    <location>
        <begin position="9"/>
        <end position="112"/>
    </location>
</feature>
<protein>
    <recommendedName>
        <fullName evidence="6">MADF domain-containing protein</fullName>
    </recommendedName>
</protein>
<dbReference type="InterPro" id="IPR006578">
    <property type="entry name" value="MADF-dom"/>
</dbReference>
<dbReference type="PANTHER" id="PTHR12243:SF64">
    <property type="entry name" value="DORSAL INTERACTING PROTEIN 3-RELATED"/>
    <property type="match status" value="1"/>
</dbReference>
<feature type="domain" description="BESS" evidence="4">
    <location>
        <begin position="170"/>
        <end position="209"/>
    </location>
</feature>
<accession>A0A0P4W9X1</accession>
<dbReference type="EMBL" id="GDRN01106646">
    <property type="protein sequence ID" value="JAI57539.1"/>
    <property type="molecule type" value="Transcribed_RNA"/>
</dbReference>
<dbReference type="GO" id="GO:0006357">
    <property type="term" value="P:regulation of transcription by RNA polymerase II"/>
    <property type="evidence" value="ECO:0007669"/>
    <property type="project" value="TreeGrafter"/>
</dbReference>
<dbReference type="GO" id="GO:0005634">
    <property type="term" value="C:nucleus"/>
    <property type="evidence" value="ECO:0007669"/>
    <property type="project" value="UniProtKB-SubCell"/>
</dbReference>
<keyword evidence="1" id="KW-0539">Nucleus</keyword>
<evidence type="ECO:0000256" key="2">
    <source>
        <dbReference type="SAM" id="MobiDB-lite"/>
    </source>
</evidence>
<evidence type="ECO:0000259" key="3">
    <source>
        <dbReference type="PROSITE" id="PS51029"/>
    </source>
</evidence>
<name>A0A0P4W9X1_SCYOL</name>
<dbReference type="PROSITE" id="PS51029">
    <property type="entry name" value="MADF"/>
    <property type="match status" value="1"/>
</dbReference>
<dbReference type="PROSITE" id="PS51031">
    <property type="entry name" value="BESS"/>
    <property type="match status" value="1"/>
</dbReference>
<comment type="subcellular location">
    <subcellularLocation>
        <location evidence="1">Nucleus</location>
    </subcellularLocation>
</comment>
<evidence type="ECO:0000256" key="1">
    <source>
        <dbReference type="PROSITE-ProRule" id="PRU00371"/>
    </source>
</evidence>
<feature type="region of interest" description="Disordered" evidence="2">
    <location>
        <begin position="266"/>
        <end position="306"/>
    </location>
</feature>
<dbReference type="AlphaFoldDB" id="A0A0P4W9X1"/>
<dbReference type="EMBL" id="GDRN01106645">
    <property type="protein sequence ID" value="JAI57540.1"/>
    <property type="molecule type" value="Transcribed_RNA"/>
</dbReference>
<evidence type="ECO:0000259" key="4">
    <source>
        <dbReference type="PROSITE" id="PS51031"/>
    </source>
</evidence>
<evidence type="ECO:0008006" key="6">
    <source>
        <dbReference type="Google" id="ProtNLM"/>
    </source>
</evidence>
<evidence type="ECO:0000313" key="5">
    <source>
        <dbReference type="EMBL" id="JAI57540.1"/>
    </source>
</evidence>
<dbReference type="GO" id="GO:0005667">
    <property type="term" value="C:transcription regulator complex"/>
    <property type="evidence" value="ECO:0007669"/>
    <property type="project" value="TreeGrafter"/>
</dbReference>
<organism evidence="5">
    <name type="scientific">Scylla olivacea</name>
    <name type="common">Orange mud crab</name>
    <name type="synonym">Cancer olivacea</name>
    <dbReference type="NCBI Taxonomy" id="85551"/>
    <lineage>
        <taxon>Eukaryota</taxon>
        <taxon>Metazoa</taxon>
        <taxon>Ecdysozoa</taxon>
        <taxon>Arthropoda</taxon>
        <taxon>Crustacea</taxon>
        <taxon>Multicrustacea</taxon>
        <taxon>Malacostraca</taxon>
        <taxon>Eumalacostraca</taxon>
        <taxon>Eucarida</taxon>
        <taxon>Decapoda</taxon>
        <taxon>Pleocyemata</taxon>
        <taxon>Brachyura</taxon>
        <taxon>Eubrachyura</taxon>
        <taxon>Portunoidea</taxon>
        <taxon>Portunidae</taxon>
        <taxon>Portuninae</taxon>
        <taxon>Scylla</taxon>
    </lineage>
</organism>
<dbReference type="SMART" id="SM00595">
    <property type="entry name" value="MADF"/>
    <property type="match status" value="1"/>
</dbReference>
<dbReference type="GO" id="GO:0003677">
    <property type="term" value="F:DNA binding"/>
    <property type="evidence" value="ECO:0007669"/>
    <property type="project" value="InterPro"/>
</dbReference>
<dbReference type="Pfam" id="PF10545">
    <property type="entry name" value="MADF_DNA_bdg"/>
    <property type="match status" value="1"/>
</dbReference>
<sequence>MADCHNTEELISEVGKRPVLWDPTTEEYKNRNKKADAWIEVCRSIYLDYEEKSAEEKKQIGKELQIRWKRIRDAYVRNSRKLKDESKSGSGAVKTHRYIFAEQLSFLRNVGENRETTDTFVPTHETEDGAEDACQNLSATQQNPSAKSKKKKSNLLEKLIKFMDGYEEKEDDDKDFFMSMLPSVRTLNSEQKIEFRMEVLAALKNIRSGHRGHTRVQDSHPLPLVLPPVQSQYPHYAQYPSSAMTHPHFFGPSAATNIHPHTVNTQENRAQVQPVAPSPANLSVPSPASNTSNTDNSVISLSDFDI</sequence>
<reference evidence="5" key="1">
    <citation type="submission" date="2015-09" db="EMBL/GenBank/DDBJ databases">
        <title>Scylla olivacea transcriptome.</title>
        <authorList>
            <person name="Ikhwanuddin M."/>
        </authorList>
    </citation>
    <scope>NUCLEOTIDE SEQUENCE</scope>
</reference>
<proteinExistence type="predicted"/>
<dbReference type="Pfam" id="PF02944">
    <property type="entry name" value="BESS"/>
    <property type="match status" value="1"/>
</dbReference>
<dbReference type="PANTHER" id="PTHR12243">
    <property type="entry name" value="MADF DOMAIN TRANSCRIPTION FACTOR"/>
    <property type="match status" value="1"/>
</dbReference>
<dbReference type="InterPro" id="IPR039353">
    <property type="entry name" value="TF_Adf1"/>
</dbReference>
<dbReference type="InterPro" id="IPR004210">
    <property type="entry name" value="BESS_motif"/>
</dbReference>